<dbReference type="PANTHER" id="PTHR38118:SF2">
    <property type="entry name" value="CDP-ALCOHOL PHOSPHATIDYLTRANSFERASE PROTEIN"/>
    <property type="match status" value="1"/>
</dbReference>
<feature type="domain" description="DUF7707" evidence="3">
    <location>
        <begin position="20"/>
        <end position="124"/>
    </location>
</feature>
<organism evidence="4 5">
    <name type="scientific">Talaromyces proteolyticus</name>
    <dbReference type="NCBI Taxonomy" id="1131652"/>
    <lineage>
        <taxon>Eukaryota</taxon>
        <taxon>Fungi</taxon>
        <taxon>Dikarya</taxon>
        <taxon>Ascomycota</taxon>
        <taxon>Pezizomycotina</taxon>
        <taxon>Eurotiomycetes</taxon>
        <taxon>Eurotiomycetidae</taxon>
        <taxon>Eurotiales</taxon>
        <taxon>Trichocomaceae</taxon>
        <taxon>Talaromyces</taxon>
        <taxon>Talaromyces sect. Bacilispori</taxon>
    </lineage>
</organism>
<keyword evidence="5" id="KW-1185">Reference proteome</keyword>
<proteinExistence type="predicted"/>
<gene>
    <name evidence="4" type="ORF">BGW36DRAFT_402122</name>
</gene>
<dbReference type="GeneID" id="70249117"/>
<keyword evidence="2" id="KW-0732">Signal</keyword>
<dbReference type="EMBL" id="JAJTJA010000016">
    <property type="protein sequence ID" value="KAH8689085.1"/>
    <property type="molecule type" value="Genomic_DNA"/>
</dbReference>
<name>A0AAD4KEE9_9EURO</name>
<sequence>MLSHILLTMASIASLAVTQTIDPGTIPLATRAQWCEQQKTSCPLICLQLPNGTSDTESNKCDAQTLDYSCVCSNGLSPNSSEYSQTIPYFVCTAYNSQCQTNCNGDSTCQAKCVQQHACGAQEPTRYNATTTASATATSTSADPGNVIYTGWGTAGAVAATGSSGSSTGIATRQMMLEMGQVYGLFIVVAGLIGGFAVVL</sequence>
<evidence type="ECO:0000256" key="1">
    <source>
        <dbReference type="SAM" id="Phobius"/>
    </source>
</evidence>
<dbReference type="Pfam" id="PF24808">
    <property type="entry name" value="DUF7707"/>
    <property type="match status" value="1"/>
</dbReference>
<protein>
    <recommendedName>
        <fullName evidence="3">DUF7707 domain-containing protein</fullName>
    </recommendedName>
</protein>
<keyword evidence="1" id="KW-0472">Membrane</keyword>
<comment type="caution">
    <text evidence="4">The sequence shown here is derived from an EMBL/GenBank/DDBJ whole genome shotgun (WGS) entry which is preliminary data.</text>
</comment>
<dbReference type="RefSeq" id="XP_046065511.1">
    <property type="nucleotide sequence ID" value="XM_046218830.1"/>
</dbReference>
<accession>A0AAD4KEE9</accession>
<evidence type="ECO:0000256" key="2">
    <source>
        <dbReference type="SAM" id="SignalP"/>
    </source>
</evidence>
<feature type="transmembrane region" description="Helical" evidence="1">
    <location>
        <begin position="182"/>
        <end position="199"/>
    </location>
</feature>
<reference evidence="4" key="1">
    <citation type="submission" date="2021-12" db="EMBL/GenBank/DDBJ databases">
        <title>Convergent genome expansion in fungi linked to evolution of root-endophyte symbiosis.</title>
        <authorList>
            <consortium name="DOE Joint Genome Institute"/>
            <person name="Ke Y.-H."/>
            <person name="Bonito G."/>
            <person name="Liao H.-L."/>
            <person name="Looney B."/>
            <person name="Rojas-Flechas A."/>
            <person name="Nash J."/>
            <person name="Hameed K."/>
            <person name="Schadt C."/>
            <person name="Martin F."/>
            <person name="Crous P.W."/>
            <person name="Miettinen O."/>
            <person name="Magnuson J.K."/>
            <person name="Labbe J."/>
            <person name="Jacobson D."/>
            <person name="Doktycz M.J."/>
            <person name="Veneault-Fourrey C."/>
            <person name="Kuo A."/>
            <person name="Mondo S."/>
            <person name="Calhoun S."/>
            <person name="Riley R."/>
            <person name="Ohm R."/>
            <person name="LaButti K."/>
            <person name="Andreopoulos B."/>
            <person name="Pangilinan J."/>
            <person name="Nolan M."/>
            <person name="Tritt A."/>
            <person name="Clum A."/>
            <person name="Lipzen A."/>
            <person name="Daum C."/>
            <person name="Barry K."/>
            <person name="Grigoriev I.V."/>
            <person name="Vilgalys R."/>
        </authorList>
    </citation>
    <scope>NUCLEOTIDE SEQUENCE</scope>
    <source>
        <strain evidence="4">PMI_201</strain>
    </source>
</reference>
<dbReference type="Proteomes" id="UP001201262">
    <property type="component" value="Unassembled WGS sequence"/>
</dbReference>
<evidence type="ECO:0000259" key="3">
    <source>
        <dbReference type="Pfam" id="PF24808"/>
    </source>
</evidence>
<keyword evidence="1" id="KW-0812">Transmembrane</keyword>
<dbReference type="AlphaFoldDB" id="A0AAD4KEE9"/>
<feature type="chain" id="PRO_5041930421" description="DUF7707 domain-containing protein" evidence="2">
    <location>
        <begin position="19"/>
        <end position="200"/>
    </location>
</feature>
<dbReference type="PANTHER" id="PTHR38118">
    <property type="entry name" value="ANCHORED CELL WALL PROTEIN 11-RELATED"/>
    <property type="match status" value="1"/>
</dbReference>
<evidence type="ECO:0000313" key="5">
    <source>
        <dbReference type="Proteomes" id="UP001201262"/>
    </source>
</evidence>
<feature type="signal peptide" evidence="2">
    <location>
        <begin position="1"/>
        <end position="18"/>
    </location>
</feature>
<keyword evidence="1" id="KW-1133">Transmembrane helix</keyword>
<evidence type="ECO:0000313" key="4">
    <source>
        <dbReference type="EMBL" id="KAH8689085.1"/>
    </source>
</evidence>
<dbReference type="InterPro" id="IPR056124">
    <property type="entry name" value="DUF7707"/>
</dbReference>